<feature type="domain" description="AB hydrolase-1" evidence="2">
    <location>
        <begin position="73"/>
        <end position="266"/>
    </location>
</feature>
<evidence type="ECO:0000256" key="1">
    <source>
        <dbReference type="SAM" id="SignalP"/>
    </source>
</evidence>
<sequence>MIRRLRLASRNAVIAVATALALGACSPAYAVKKPKADGPPEITHAPTGTTEIGTLGGVPYRIDIPAKWNHGLVVFFHGYSEGMYSYKVTTPLNEQTGPVFERNYAVIQSAYSQPGWALEQAYPETEALRDYFIKKYGQLDGAKPGKNGKNIEMVVVGGSMGGALVTASLELDAKSYVGGLDLCGSVGPTLVAFERRFAWRAAFDFYFPGVMPPLVPAPVDFVETPALRQKADAAMKANPTGSAAMRNLTGLHTDREVARDVVYFTFVLADMAKRAGGNPFDNRNYLYVGTTPGISATDNALNDGVKRYAADPKARPYLVRHYTPSGRLTKPMLALHTTYDPLIPTNTLALYADMVEIAGYGDNIVQQYVHREGHCTFTRDEVGRSFDELMNWVHTGKRPQPGLLK</sequence>
<dbReference type="Proteomes" id="UP000198356">
    <property type="component" value="Unassembled WGS sequence"/>
</dbReference>
<dbReference type="SUPFAM" id="SSF53474">
    <property type="entry name" value="alpha/beta-Hydrolases"/>
    <property type="match status" value="1"/>
</dbReference>
<dbReference type="Gene3D" id="3.40.50.1820">
    <property type="entry name" value="alpha/beta hydrolase"/>
    <property type="match status" value="1"/>
</dbReference>
<dbReference type="AlphaFoldDB" id="A0A239CZK4"/>
<dbReference type="PROSITE" id="PS51257">
    <property type="entry name" value="PROKAR_LIPOPROTEIN"/>
    <property type="match status" value="1"/>
</dbReference>
<keyword evidence="4" id="KW-1185">Reference proteome</keyword>
<dbReference type="InterPro" id="IPR000073">
    <property type="entry name" value="AB_hydrolase_1"/>
</dbReference>
<keyword evidence="1" id="KW-0732">Signal</keyword>
<evidence type="ECO:0000313" key="3">
    <source>
        <dbReference type="EMBL" id="SNS25487.1"/>
    </source>
</evidence>
<dbReference type="OrthoDB" id="189734at2"/>
<feature type="signal peptide" evidence="1">
    <location>
        <begin position="1"/>
        <end position="30"/>
    </location>
</feature>
<name>A0A239CZK4_9BACT</name>
<organism evidence="3 4">
    <name type="scientific">Granulicella rosea</name>
    <dbReference type="NCBI Taxonomy" id="474952"/>
    <lineage>
        <taxon>Bacteria</taxon>
        <taxon>Pseudomonadati</taxon>
        <taxon>Acidobacteriota</taxon>
        <taxon>Terriglobia</taxon>
        <taxon>Terriglobales</taxon>
        <taxon>Acidobacteriaceae</taxon>
        <taxon>Granulicella</taxon>
    </lineage>
</organism>
<dbReference type="InterPro" id="IPR029058">
    <property type="entry name" value="AB_hydrolase_fold"/>
</dbReference>
<dbReference type="EMBL" id="FZOU01000001">
    <property type="protein sequence ID" value="SNS25487.1"/>
    <property type="molecule type" value="Genomic_DNA"/>
</dbReference>
<feature type="chain" id="PRO_5012353627" description="AB hydrolase-1 domain-containing protein" evidence="1">
    <location>
        <begin position="31"/>
        <end position="405"/>
    </location>
</feature>
<gene>
    <name evidence="3" type="ORF">SAMN05421770_101206</name>
</gene>
<proteinExistence type="predicted"/>
<accession>A0A239CZK4</accession>
<dbReference type="RefSeq" id="WP_089406531.1">
    <property type="nucleotide sequence ID" value="NZ_FZOU01000001.1"/>
</dbReference>
<evidence type="ECO:0000313" key="4">
    <source>
        <dbReference type="Proteomes" id="UP000198356"/>
    </source>
</evidence>
<reference evidence="3 4" key="1">
    <citation type="submission" date="2017-06" db="EMBL/GenBank/DDBJ databases">
        <authorList>
            <person name="Kim H.J."/>
            <person name="Triplett B.A."/>
        </authorList>
    </citation>
    <scope>NUCLEOTIDE SEQUENCE [LARGE SCALE GENOMIC DNA]</scope>
    <source>
        <strain evidence="3 4">DSM 18704</strain>
    </source>
</reference>
<evidence type="ECO:0000259" key="2">
    <source>
        <dbReference type="Pfam" id="PF12697"/>
    </source>
</evidence>
<protein>
    <recommendedName>
        <fullName evidence="2">AB hydrolase-1 domain-containing protein</fullName>
    </recommendedName>
</protein>
<dbReference type="Pfam" id="PF12697">
    <property type="entry name" value="Abhydrolase_6"/>
    <property type="match status" value="1"/>
</dbReference>